<dbReference type="SMART" id="SM00386">
    <property type="entry name" value="HAT"/>
    <property type="match status" value="7"/>
</dbReference>
<comment type="pathway">
    <text evidence="5">Amino-acid degradation; L-phenylalanine degradation; acetoacetate and fumarate from L-phenylalanine: step 6/6.</text>
</comment>
<protein>
    <recommendedName>
        <fullName evidence="8">Fumarylacetoacetase</fullName>
        <ecNumber evidence="7">3.7.1.2</ecNumber>
    </recommendedName>
    <alternativeName>
        <fullName evidence="19">Beta-diketonase</fullName>
    </alternativeName>
    <alternativeName>
        <fullName evidence="20">Fumarylacetoacetate hydrolase</fullName>
    </alternativeName>
</protein>
<dbReference type="Gene3D" id="3.90.850.10">
    <property type="entry name" value="Fumarylacetoacetase-like, C-terminal domain"/>
    <property type="match status" value="1"/>
</dbReference>
<evidence type="ECO:0000256" key="11">
    <source>
        <dbReference type="ARBA" id="ARBA00022737"/>
    </source>
</evidence>
<keyword evidence="10 23" id="KW-0479">Metal-binding</keyword>
<dbReference type="GO" id="GO:0006572">
    <property type="term" value="P:L-tyrosine catabolic process"/>
    <property type="evidence" value="ECO:0007669"/>
    <property type="project" value="UniProtKB-KW"/>
</dbReference>
<dbReference type="Pfam" id="PF23241">
    <property type="entry name" value="HAT_PRP39_C"/>
    <property type="match status" value="1"/>
</dbReference>
<feature type="binding site" evidence="23">
    <location>
        <position position="1005"/>
    </location>
    <ligand>
        <name>Ca(2+)</name>
        <dbReference type="ChEBI" id="CHEBI:29108"/>
    </ligand>
</feature>
<dbReference type="SUPFAM" id="SSF48452">
    <property type="entry name" value="TPR-like"/>
    <property type="match status" value="2"/>
</dbReference>
<dbReference type="OrthoDB" id="10265668at2759"/>
<keyword evidence="13 23" id="KW-0106">Calcium</keyword>
<evidence type="ECO:0000256" key="15">
    <source>
        <dbReference type="ARBA" id="ARBA00022878"/>
    </source>
</evidence>
<evidence type="ECO:0000256" key="4">
    <source>
        <dbReference type="ARBA" id="ARBA00004123"/>
    </source>
</evidence>
<feature type="compositionally biased region" description="Basic and acidic residues" evidence="24">
    <location>
        <begin position="215"/>
        <end position="260"/>
    </location>
</feature>
<dbReference type="InterPro" id="IPR003107">
    <property type="entry name" value="HAT"/>
</dbReference>
<evidence type="ECO:0000259" key="26">
    <source>
        <dbReference type="Pfam" id="PF09298"/>
    </source>
</evidence>
<feature type="binding site" evidence="22">
    <location>
        <position position="1045"/>
    </location>
    <ligand>
        <name>substrate</name>
    </ligand>
</feature>
<comment type="catalytic activity">
    <reaction evidence="1">
        <text>4-fumarylacetoacetate + H2O = acetoacetate + fumarate + H(+)</text>
        <dbReference type="Rhea" id="RHEA:10244"/>
        <dbReference type="ChEBI" id="CHEBI:13705"/>
        <dbReference type="ChEBI" id="CHEBI:15377"/>
        <dbReference type="ChEBI" id="CHEBI:15378"/>
        <dbReference type="ChEBI" id="CHEBI:18034"/>
        <dbReference type="ChEBI" id="CHEBI:29806"/>
        <dbReference type="EC" id="3.7.1.2"/>
    </reaction>
</comment>
<dbReference type="GO" id="GO:0004334">
    <property type="term" value="F:fumarylacetoacetase activity"/>
    <property type="evidence" value="ECO:0007669"/>
    <property type="project" value="UniProtKB-EC"/>
</dbReference>
<evidence type="ECO:0000256" key="1">
    <source>
        <dbReference type="ARBA" id="ARBA00000353"/>
    </source>
</evidence>
<evidence type="ECO:0000256" key="22">
    <source>
        <dbReference type="PIRSR" id="PIRSR605959-2"/>
    </source>
</evidence>
<feature type="binding site" evidence="23">
    <location>
        <position position="1058"/>
    </location>
    <ligand>
        <name>Mg(2+)</name>
        <dbReference type="ChEBI" id="CHEBI:18420"/>
    </ligand>
</feature>
<comment type="caution">
    <text evidence="27">The sequence shown here is derived from an EMBL/GenBank/DDBJ whole genome shotgun (WGS) entry which is preliminary data.</text>
</comment>
<dbReference type="SUPFAM" id="SSF63433">
    <property type="entry name" value="Fumarylacetoacetate hydrolase, FAH, N-terminal domain"/>
    <property type="match status" value="1"/>
</dbReference>
<evidence type="ECO:0000256" key="5">
    <source>
        <dbReference type="ARBA" id="ARBA00004782"/>
    </source>
</evidence>
<proteinExistence type="inferred from homology"/>
<dbReference type="Proteomes" id="UP000478052">
    <property type="component" value="Unassembled WGS sequence"/>
</dbReference>
<dbReference type="InterPro" id="IPR036663">
    <property type="entry name" value="Fumarylacetoacetase_C_sf"/>
</dbReference>
<evidence type="ECO:0000256" key="10">
    <source>
        <dbReference type="ARBA" id="ARBA00022723"/>
    </source>
</evidence>
<keyword evidence="18" id="KW-0539">Nucleus</keyword>
<name>A0A6G0ZEM0_APHCR</name>
<comment type="cofactor">
    <cofactor evidence="3 23">
        <name>Mg(2+)</name>
        <dbReference type="ChEBI" id="CHEBI:18420"/>
    </cofactor>
</comment>
<evidence type="ECO:0000256" key="18">
    <source>
        <dbReference type="ARBA" id="ARBA00023242"/>
    </source>
</evidence>
<evidence type="ECO:0000256" key="8">
    <source>
        <dbReference type="ARBA" id="ARBA00014741"/>
    </source>
</evidence>
<dbReference type="Pfam" id="PF09298">
    <property type="entry name" value="FAA_hydrolase_N"/>
    <property type="match status" value="1"/>
</dbReference>
<keyword evidence="9" id="KW-0507">mRNA processing</keyword>
<feature type="compositionally biased region" description="Basic and acidic residues" evidence="24">
    <location>
        <begin position="132"/>
        <end position="173"/>
    </location>
</feature>
<dbReference type="PANTHER" id="PTHR43069:SF2">
    <property type="entry name" value="FUMARYLACETOACETASE"/>
    <property type="match status" value="1"/>
</dbReference>
<dbReference type="EC" id="3.7.1.2" evidence="7"/>
<feature type="binding site" evidence="23">
    <location>
        <position position="933"/>
    </location>
    <ligand>
        <name>Ca(2+)</name>
        <dbReference type="ChEBI" id="CHEBI:29108"/>
    </ligand>
</feature>
<dbReference type="Pfam" id="PF01557">
    <property type="entry name" value="FAA_hydrolase"/>
    <property type="match status" value="1"/>
</dbReference>
<evidence type="ECO:0000256" key="19">
    <source>
        <dbReference type="ARBA" id="ARBA00030270"/>
    </source>
</evidence>
<feature type="binding site" evidence="22">
    <location>
        <position position="935"/>
    </location>
    <ligand>
        <name>substrate</name>
    </ligand>
</feature>
<keyword evidence="17" id="KW-0585">Phenylalanine catabolism</keyword>
<keyword evidence="28" id="KW-1185">Reference proteome</keyword>
<dbReference type="InterPro" id="IPR036462">
    <property type="entry name" value="Fumarylacetoacetase_N_sf"/>
</dbReference>
<feature type="binding site" evidence="22">
    <location>
        <position position="1155"/>
    </location>
    <ligand>
        <name>substrate</name>
    </ligand>
</feature>
<evidence type="ECO:0000256" key="20">
    <source>
        <dbReference type="ARBA" id="ARBA00031740"/>
    </source>
</evidence>
<dbReference type="Pfam" id="PF23240">
    <property type="entry name" value="HAT_PRP39_N"/>
    <property type="match status" value="2"/>
</dbReference>
<evidence type="ECO:0000256" key="3">
    <source>
        <dbReference type="ARBA" id="ARBA00001946"/>
    </source>
</evidence>
<evidence type="ECO:0000256" key="6">
    <source>
        <dbReference type="ARBA" id="ARBA00010211"/>
    </source>
</evidence>
<sequence>MPTDPRGANALACPLPGAYGRYPLIEGISKSCTNVHLKELGIRHQYMIDATGTLSTDFSVLDIEELYLNLNIMSSDSENTNHARKSETVYDELEKLISSVDADEKELKMKMENTKPNGKENKIKESNGLTDLKNENELKNKNELEDKSVTMKNENGNEEKKIDEDDNHLESKDSQNNSEDGKEELELSEMIVCDEVAGDSDEDDNKIEVEATITNDKDKYERDTKKIKKDSKEKESNKKKYDKKSDSKSKDRSRKEDSKRVDKKRSRTPSKDRSSKDSSLKKRSKVSDKEKESKKLRELDKFWQTVRDDPSDFIGWTYLLQYVDGAKNIEAAREAYDAFLDLYPYCYGYWRKYADYERKNGTKENCEKSKYFSSGCCWIKHKTLHAPPWPKKARIPLKSVKNIKHNLAFRHTPRAVLDIFWVFDRGLKAIPLSVDLWIHYMGYMKSAYPDDEDMIREQFERAVEACGIEFRSDRLWDHYINFKDYIKKYPKNKILEAVKFLELRKEVLAEIKEAEAKKSHGRKIDSGSDSDDMADPIEQRTKEENLMKERMISSRMVIHKNTAEMVALRLPYEEMIKRPYFHVKPLERSQIRNWKEYLEFEISHGNYKRIVVLFERCLIACALYEEFWTKYVSYLESLESDDQEVKDRIEDIYIRACTVHHKNKPGINLTWALHLENNGQFDKAAQILDMLDSVSPDKKLIIQRRINLERRRNCNDRVCELYEHYISTANSSLTSILLTIKYARFVWKMLHNSVRASEILLAEVEKINNVQKSSRLLLQLIEIKMSDNPINISAVVQLIDSILVMKSIDVEQQMPLKSYISYSSESHFPLENLPYGVFSTVDDSTPRIGVAIGDKILDLKYSKNVFDYPLCEIFQQSSLQSLMASNKETWSQARKSIQSYLSIEHSENLENGVFWNQNEVQMHLPTSIGGYTDFFSSYYHAYNCGTLLSPNKPIADNWRNMPVAYHGRTSSFRISGTPVVRPNGQYLKDGKVTFGPTEMLDYELEVAFFMGGTLNSLSEPIPISKASDYIFGMVLLNDWSARDIQLWESPFLGPFLSKNFITTISPWIVTMEALEEFKTDNFKQDPAPLKYLQHDIKYNFDIHLNASIYGPKSPQTHVICNSNYKYMYWTPLQQVAHHTVTGCDLQPGDLLSSGTISGPEENQRACLVERNLLGKQFIDLGDRKINKATAELKSNLIIQ</sequence>
<evidence type="ECO:0000256" key="2">
    <source>
        <dbReference type="ARBA" id="ARBA00001913"/>
    </source>
</evidence>
<evidence type="ECO:0000256" key="24">
    <source>
        <dbReference type="SAM" id="MobiDB-lite"/>
    </source>
</evidence>
<feature type="binding site" evidence="23">
    <location>
        <position position="1038"/>
    </location>
    <ligand>
        <name>Ca(2+)</name>
        <dbReference type="ChEBI" id="CHEBI:29108"/>
    </ligand>
</feature>
<evidence type="ECO:0000256" key="16">
    <source>
        <dbReference type="ARBA" id="ARBA00023187"/>
    </source>
</evidence>
<dbReference type="InterPro" id="IPR059164">
    <property type="entry name" value="HAT_PRP39_C"/>
</dbReference>
<keyword evidence="11" id="KW-0677">Repeat</keyword>
<dbReference type="GO" id="GO:0006559">
    <property type="term" value="P:L-phenylalanine catabolic process"/>
    <property type="evidence" value="ECO:0007669"/>
    <property type="project" value="UniProtKB-UniPathway"/>
</dbReference>
<comment type="cofactor">
    <cofactor evidence="2 23">
        <name>Ca(2+)</name>
        <dbReference type="ChEBI" id="CHEBI:29108"/>
    </cofactor>
</comment>
<dbReference type="InterPro" id="IPR005959">
    <property type="entry name" value="Fumarylacetoacetase"/>
</dbReference>
<evidence type="ECO:0000313" key="28">
    <source>
        <dbReference type="Proteomes" id="UP000478052"/>
    </source>
</evidence>
<accession>A0A6G0ZEM0</accession>
<evidence type="ECO:0000256" key="17">
    <source>
        <dbReference type="ARBA" id="ARBA00023232"/>
    </source>
</evidence>
<dbReference type="Gene3D" id="1.25.40.10">
    <property type="entry name" value="Tetratricopeptide repeat domain"/>
    <property type="match status" value="2"/>
</dbReference>
<evidence type="ECO:0000256" key="21">
    <source>
        <dbReference type="PIRSR" id="PIRSR605959-1"/>
    </source>
</evidence>
<evidence type="ECO:0000313" key="27">
    <source>
        <dbReference type="EMBL" id="KAF0768899.1"/>
    </source>
</evidence>
<evidence type="ECO:0000256" key="13">
    <source>
        <dbReference type="ARBA" id="ARBA00022837"/>
    </source>
</evidence>
<evidence type="ECO:0000256" key="14">
    <source>
        <dbReference type="ARBA" id="ARBA00022842"/>
    </source>
</evidence>
<feature type="binding site" evidence="23">
    <location>
        <position position="1038"/>
    </location>
    <ligand>
        <name>Mg(2+)</name>
        <dbReference type="ChEBI" id="CHEBI:18420"/>
    </ligand>
</feature>
<feature type="domain" description="Fumarylacetoacetase-like C-terminal" evidence="25">
    <location>
        <begin position="951"/>
        <end position="1170"/>
    </location>
</feature>
<dbReference type="Gene3D" id="2.30.30.230">
    <property type="entry name" value="Fumarylacetoacetase, N-terminal domain"/>
    <property type="match status" value="1"/>
</dbReference>
<dbReference type="InterPro" id="IPR011990">
    <property type="entry name" value="TPR-like_helical_dom_sf"/>
</dbReference>
<dbReference type="EMBL" id="VUJU01000680">
    <property type="protein sequence ID" value="KAF0768899.1"/>
    <property type="molecule type" value="Genomic_DNA"/>
</dbReference>
<evidence type="ECO:0000256" key="7">
    <source>
        <dbReference type="ARBA" id="ARBA00012094"/>
    </source>
</evidence>
<keyword evidence="15" id="KW-0828">Tyrosine catabolism</keyword>
<comment type="subcellular location">
    <subcellularLocation>
        <location evidence="4">Nucleus</location>
    </subcellularLocation>
</comment>
<dbReference type="UniPathway" id="UPA00139">
    <property type="reaction ID" value="UER00341"/>
</dbReference>
<dbReference type="SUPFAM" id="SSF56529">
    <property type="entry name" value="FAH"/>
    <property type="match status" value="1"/>
</dbReference>
<reference evidence="27 28" key="1">
    <citation type="submission" date="2019-08" db="EMBL/GenBank/DDBJ databases">
        <title>Whole genome of Aphis craccivora.</title>
        <authorList>
            <person name="Voronova N.V."/>
            <person name="Shulinski R.S."/>
            <person name="Bandarenka Y.V."/>
            <person name="Zhorov D.G."/>
            <person name="Warner D."/>
        </authorList>
    </citation>
    <scope>NUCLEOTIDE SEQUENCE [LARGE SCALE GENOMIC DNA]</scope>
    <source>
        <strain evidence="27">180601</strain>
        <tissue evidence="27">Whole Body</tissue>
    </source>
</reference>
<feature type="region of interest" description="Disordered" evidence="24">
    <location>
        <begin position="110"/>
        <end position="291"/>
    </location>
</feature>
<dbReference type="GO" id="GO:1902000">
    <property type="term" value="P:homogentisate catabolic process"/>
    <property type="evidence" value="ECO:0007669"/>
    <property type="project" value="TreeGrafter"/>
</dbReference>
<organism evidence="27 28">
    <name type="scientific">Aphis craccivora</name>
    <name type="common">Cowpea aphid</name>
    <dbReference type="NCBI Taxonomy" id="307492"/>
    <lineage>
        <taxon>Eukaryota</taxon>
        <taxon>Metazoa</taxon>
        <taxon>Ecdysozoa</taxon>
        <taxon>Arthropoda</taxon>
        <taxon>Hexapoda</taxon>
        <taxon>Insecta</taxon>
        <taxon>Pterygota</taxon>
        <taxon>Neoptera</taxon>
        <taxon>Paraneoptera</taxon>
        <taxon>Hemiptera</taxon>
        <taxon>Sternorrhyncha</taxon>
        <taxon>Aphidomorpha</taxon>
        <taxon>Aphidoidea</taxon>
        <taxon>Aphididae</taxon>
        <taxon>Aphidini</taxon>
        <taxon>Aphis</taxon>
        <taxon>Aphis</taxon>
    </lineage>
</organism>
<keyword evidence="14 23" id="KW-0460">Magnesium</keyword>
<feature type="active site" description="Proton acceptor" evidence="21">
    <location>
        <position position="940"/>
    </location>
</feature>
<evidence type="ECO:0000256" key="23">
    <source>
        <dbReference type="PIRSR" id="PIRSR605959-3"/>
    </source>
</evidence>
<evidence type="ECO:0000259" key="25">
    <source>
        <dbReference type="Pfam" id="PF01557"/>
    </source>
</evidence>
<dbReference type="GO" id="GO:0006396">
    <property type="term" value="P:RNA processing"/>
    <property type="evidence" value="ECO:0007669"/>
    <property type="project" value="InterPro"/>
</dbReference>
<dbReference type="AlphaFoldDB" id="A0A6G0ZEM0"/>
<keyword evidence="12" id="KW-0378">Hydrolase</keyword>
<gene>
    <name evidence="27" type="ORF">FWK35_00001855</name>
</gene>
<feature type="binding site" evidence="23">
    <location>
        <position position="1062"/>
    </location>
    <ligand>
        <name>Mg(2+)</name>
        <dbReference type="ChEBI" id="CHEBI:18420"/>
    </ligand>
</feature>
<keyword evidence="16" id="KW-0508">mRNA splicing</keyword>
<dbReference type="InterPro" id="IPR015377">
    <property type="entry name" value="Fumarylacetoacetase_N"/>
</dbReference>
<dbReference type="GO" id="GO:0046872">
    <property type="term" value="F:metal ion binding"/>
    <property type="evidence" value="ECO:0007669"/>
    <property type="project" value="UniProtKB-KW"/>
</dbReference>
<feature type="binding site" evidence="23">
    <location>
        <position position="1003"/>
    </location>
    <ligand>
        <name>Ca(2+)</name>
        <dbReference type="ChEBI" id="CHEBI:29108"/>
    </ligand>
</feature>
<evidence type="ECO:0000256" key="12">
    <source>
        <dbReference type="ARBA" id="ARBA00022801"/>
    </source>
</evidence>
<feature type="compositionally biased region" description="Basic and acidic residues" evidence="24">
    <location>
        <begin position="269"/>
        <end position="291"/>
    </location>
</feature>
<comment type="similarity">
    <text evidence="6">Belongs to the FAH family.</text>
</comment>
<evidence type="ECO:0000256" key="9">
    <source>
        <dbReference type="ARBA" id="ARBA00022664"/>
    </source>
</evidence>
<feature type="domain" description="Fumarylacetoacetase N-terminal" evidence="26">
    <location>
        <begin position="831"/>
        <end position="925"/>
    </location>
</feature>
<dbReference type="InterPro" id="IPR011234">
    <property type="entry name" value="Fumarylacetoacetase-like_C"/>
</dbReference>
<dbReference type="PANTHER" id="PTHR43069">
    <property type="entry name" value="FUMARYLACETOACETASE"/>
    <property type="match status" value="1"/>
</dbReference>
<feature type="compositionally biased region" description="Basic and acidic residues" evidence="24">
    <location>
        <begin position="110"/>
        <end position="125"/>
    </location>
</feature>
<dbReference type="NCBIfam" id="TIGR01266">
    <property type="entry name" value="fum_ac_acetase"/>
    <property type="match status" value="1"/>
</dbReference>
<feature type="compositionally biased region" description="Acidic residues" evidence="24">
    <location>
        <begin position="196"/>
        <end position="205"/>
    </location>
</feature>